<dbReference type="InterPro" id="IPR015421">
    <property type="entry name" value="PyrdxlP-dep_Trfase_major"/>
</dbReference>
<dbReference type="GO" id="GO:0030170">
    <property type="term" value="F:pyridoxal phosphate binding"/>
    <property type="evidence" value="ECO:0007669"/>
    <property type="project" value="InterPro"/>
</dbReference>
<comment type="caution">
    <text evidence="7">The sequence shown here is derived from an EMBL/GenBank/DDBJ whole genome shotgun (WGS) entry which is preliminary data.</text>
</comment>
<evidence type="ECO:0000259" key="6">
    <source>
        <dbReference type="PROSITE" id="PS50949"/>
    </source>
</evidence>
<dbReference type="Proteomes" id="UP001409585">
    <property type="component" value="Unassembled WGS sequence"/>
</dbReference>
<dbReference type="PROSITE" id="PS50949">
    <property type="entry name" value="HTH_GNTR"/>
    <property type="match status" value="1"/>
</dbReference>
<dbReference type="InterPro" id="IPR004839">
    <property type="entry name" value="Aminotransferase_I/II_large"/>
</dbReference>
<dbReference type="RefSeq" id="WP_345417706.1">
    <property type="nucleotide sequence ID" value="NZ_AP031496.1"/>
</dbReference>
<dbReference type="Gene3D" id="1.10.10.10">
    <property type="entry name" value="Winged helix-like DNA-binding domain superfamily/Winged helix DNA-binding domain"/>
    <property type="match status" value="1"/>
</dbReference>
<sequence length="461" mass="49912">MTIWTPSSLNPALPKYKALAEAIAQAVDQGQLPPGHKLPTQRALADLLGVTVGTVTRAYAEAEKQKLIECRVGSGTFVKQVSISDFDSTVDSGDAIDLSYSFAVDVDQNTLLASQLSQLACQPNQLKALLQYQAGAGFSQHLAAAEQWLTITGVATPEVDNLLITNGGQHGFYCAVAALCRAGDTVLSPKLTYPGFSQLAQQMGLRHVGLDTDQQGITEQSFALACQRYQPRAVYLNPRSNNPSCEQMSQTRIDAIAELARLHQVTIIEDDVQGCLMSKTLPCFVNSHRDITCYVSSTSKALAGGLRVGYLLAPAKLKRAVTAALRASCWMPAPLMVEIASRWISDGTAQRIMELQRWELGARHRMLAEQLQGWPFTASTNGFNVWLALPEPRRAQEFCQSLRNQGVHTKPSTAFAVGHSDAGQALRLCVGGSTSRTDLRTALSIIGQELQQAGAEFDLSH</sequence>
<dbReference type="Pfam" id="PF00155">
    <property type="entry name" value="Aminotran_1_2"/>
    <property type="match status" value="1"/>
</dbReference>
<dbReference type="PANTHER" id="PTHR46577">
    <property type="entry name" value="HTH-TYPE TRANSCRIPTIONAL REGULATORY PROTEIN GABR"/>
    <property type="match status" value="1"/>
</dbReference>
<dbReference type="SMART" id="SM00345">
    <property type="entry name" value="HTH_GNTR"/>
    <property type="match status" value="1"/>
</dbReference>
<dbReference type="InterPro" id="IPR036390">
    <property type="entry name" value="WH_DNA-bd_sf"/>
</dbReference>
<dbReference type="EMBL" id="BAABLX010000007">
    <property type="protein sequence ID" value="GAA4934340.1"/>
    <property type="molecule type" value="Genomic_DNA"/>
</dbReference>
<dbReference type="InterPro" id="IPR051446">
    <property type="entry name" value="HTH_trans_reg/aminotransferase"/>
</dbReference>
<reference evidence="8" key="1">
    <citation type="journal article" date="2019" name="Int. J. Syst. Evol. Microbiol.">
        <title>The Global Catalogue of Microorganisms (GCM) 10K type strain sequencing project: providing services to taxonomists for standard genome sequencing and annotation.</title>
        <authorList>
            <consortium name="The Broad Institute Genomics Platform"/>
            <consortium name="The Broad Institute Genome Sequencing Center for Infectious Disease"/>
            <person name="Wu L."/>
            <person name="Ma J."/>
        </authorList>
    </citation>
    <scope>NUCLEOTIDE SEQUENCE [LARGE SCALE GENOMIC DNA]</scope>
    <source>
        <strain evidence="8">JCM 19134</strain>
    </source>
</reference>
<dbReference type="InterPro" id="IPR015424">
    <property type="entry name" value="PyrdxlP-dep_Trfase"/>
</dbReference>
<dbReference type="Pfam" id="PF00392">
    <property type="entry name" value="GntR"/>
    <property type="match status" value="1"/>
</dbReference>
<keyword evidence="5" id="KW-0804">Transcription</keyword>
<dbReference type="SUPFAM" id="SSF53383">
    <property type="entry name" value="PLP-dependent transferases"/>
    <property type="match status" value="1"/>
</dbReference>
<dbReference type="GO" id="GO:0003700">
    <property type="term" value="F:DNA-binding transcription factor activity"/>
    <property type="evidence" value="ECO:0007669"/>
    <property type="project" value="InterPro"/>
</dbReference>
<evidence type="ECO:0000256" key="1">
    <source>
        <dbReference type="ARBA" id="ARBA00005384"/>
    </source>
</evidence>
<proteinExistence type="inferred from homology"/>
<evidence type="ECO:0000256" key="3">
    <source>
        <dbReference type="ARBA" id="ARBA00023015"/>
    </source>
</evidence>
<dbReference type="CDD" id="cd07377">
    <property type="entry name" value="WHTH_GntR"/>
    <property type="match status" value="1"/>
</dbReference>
<dbReference type="InterPro" id="IPR036388">
    <property type="entry name" value="WH-like_DNA-bd_sf"/>
</dbReference>
<dbReference type="Gene3D" id="3.90.1150.10">
    <property type="entry name" value="Aspartate Aminotransferase, domain 1"/>
    <property type="match status" value="1"/>
</dbReference>
<keyword evidence="4" id="KW-0238">DNA-binding</keyword>
<evidence type="ECO:0000256" key="2">
    <source>
        <dbReference type="ARBA" id="ARBA00022898"/>
    </source>
</evidence>
<dbReference type="GO" id="GO:0003677">
    <property type="term" value="F:DNA binding"/>
    <property type="evidence" value="ECO:0007669"/>
    <property type="project" value="UniProtKB-KW"/>
</dbReference>
<keyword evidence="3" id="KW-0805">Transcription regulation</keyword>
<evidence type="ECO:0000256" key="4">
    <source>
        <dbReference type="ARBA" id="ARBA00023125"/>
    </source>
</evidence>
<dbReference type="AlphaFoldDB" id="A0AAV3TYG8"/>
<feature type="domain" description="HTH gntR-type" evidence="6">
    <location>
        <begin position="13"/>
        <end position="81"/>
    </location>
</feature>
<protein>
    <submittedName>
        <fullName evidence="7">Transcriptional regulator MdrR2</fullName>
    </submittedName>
</protein>
<evidence type="ECO:0000313" key="8">
    <source>
        <dbReference type="Proteomes" id="UP001409585"/>
    </source>
</evidence>
<evidence type="ECO:0000313" key="7">
    <source>
        <dbReference type="EMBL" id="GAA4934340.1"/>
    </source>
</evidence>
<name>A0AAV3TYG8_9ALTE</name>
<accession>A0AAV3TYG8</accession>
<dbReference type="CDD" id="cd00609">
    <property type="entry name" value="AAT_like"/>
    <property type="match status" value="1"/>
</dbReference>
<organism evidence="7 8">
    <name type="scientific">Halioxenophilus aromaticivorans</name>
    <dbReference type="NCBI Taxonomy" id="1306992"/>
    <lineage>
        <taxon>Bacteria</taxon>
        <taxon>Pseudomonadati</taxon>
        <taxon>Pseudomonadota</taxon>
        <taxon>Gammaproteobacteria</taxon>
        <taxon>Alteromonadales</taxon>
        <taxon>Alteromonadaceae</taxon>
        <taxon>Halioxenophilus</taxon>
    </lineage>
</organism>
<dbReference type="SUPFAM" id="SSF46785">
    <property type="entry name" value="Winged helix' DNA-binding domain"/>
    <property type="match status" value="1"/>
</dbReference>
<dbReference type="InterPro" id="IPR015422">
    <property type="entry name" value="PyrdxlP-dep_Trfase_small"/>
</dbReference>
<evidence type="ECO:0000256" key="5">
    <source>
        <dbReference type="ARBA" id="ARBA00023163"/>
    </source>
</evidence>
<comment type="similarity">
    <text evidence="1">In the C-terminal section; belongs to the class-I pyridoxal-phosphate-dependent aminotransferase family.</text>
</comment>
<gene>
    <name evidence="7" type="primary">mdrR2</name>
    <name evidence="7" type="ORF">GCM10025791_08980</name>
</gene>
<dbReference type="PANTHER" id="PTHR46577:SF1">
    <property type="entry name" value="HTH-TYPE TRANSCRIPTIONAL REGULATORY PROTEIN GABR"/>
    <property type="match status" value="1"/>
</dbReference>
<dbReference type="Gene3D" id="3.40.640.10">
    <property type="entry name" value="Type I PLP-dependent aspartate aminotransferase-like (Major domain)"/>
    <property type="match status" value="1"/>
</dbReference>
<keyword evidence="8" id="KW-1185">Reference proteome</keyword>
<dbReference type="InterPro" id="IPR000524">
    <property type="entry name" value="Tscrpt_reg_HTH_GntR"/>
</dbReference>
<keyword evidence="2" id="KW-0663">Pyridoxal phosphate</keyword>